<keyword evidence="1" id="KW-0560">Oxidoreductase</keyword>
<feature type="domain" description="TauD/TfdA-like" evidence="2">
    <location>
        <begin position="35"/>
        <end position="156"/>
    </location>
</feature>
<protein>
    <submittedName>
        <fullName evidence="3">TauD/TfdA family dioxygenase</fullName>
    </submittedName>
</protein>
<dbReference type="InterPro" id="IPR042098">
    <property type="entry name" value="TauD-like_sf"/>
</dbReference>
<dbReference type="SUPFAM" id="SSF51197">
    <property type="entry name" value="Clavaminate synthase-like"/>
    <property type="match status" value="1"/>
</dbReference>
<proteinExistence type="predicted"/>
<accession>A0ABV7A5C4</accession>
<dbReference type="Proteomes" id="UP001595387">
    <property type="component" value="Unassembled WGS sequence"/>
</dbReference>
<comment type="caution">
    <text evidence="3">The sequence shown here is derived from an EMBL/GenBank/DDBJ whole genome shotgun (WGS) entry which is preliminary data.</text>
</comment>
<dbReference type="Pfam" id="PF02668">
    <property type="entry name" value="TauD"/>
    <property type="match status" value="1"/>
</dbReference>
<name>A0ABV7A5C4_9BACI</name>
<keyword evidence="4" id="KW-1185">Reference proteome</keyword>
<dbReference type="GO" id="GO:0051213">
    <property type="term" value="F:dioxygenase activity"/>
    <property type="evidence" value="ECO:0007669"/>
    <property type="project" value="UniProtKB-KW"/>
</dbReference>
<dbReference type="EMBL" id="JBHRRZ010000013">
    <property type="protein sequence ID" value="MFC2948131.1"/>
    <property type="molecule type" value="Genomic_DNA"/>
</dbReference>
<evidence type="ECO:0000313" key="3">
    <source>
        <dbReference type="EMBL" id="MFC2948131.1"/>
    </source>
</evidence>
<gene>
    <name evidence="3" type="ORF">ACFODW_07230</name>
</gene>
<dbReference type="Gene3D" id="3.60.130.10">
    <property type="entry name" value="Clavaminate synthase-like"/>
    <property type="match status" value="1"/>
</dbReference>
<dbReference type="RefSeq" id="WP_390304759.1">
    <property type="nucleotide sequence ID" value="NZ_JBHRRZ010000013.1"/>
</dbReference>
<evidence type="ECO:0000256" key="1">
    <source>
        <dbReference type="ARBA" id="ARBA00023002"/>
    </source>
</evidence>
<evidence type="ECO:0000313" key="4">
    <source>
        <dbReference type="Proteomes" id="UP001595387"/>
    </source>
</evidence>
<dbReference type="InterPro" id="IPR003819">
    <property type="entry name" value="TauD/TfdA-like"/>
</dbReference>
<sequence>MKPINQKPIYNYVYSARDTTPVLIKSVDMISEIEHRKLVKQYNTAGFVVFELLDNKVNQDALLKLATSLKLGNPFIPNIYSSKKNIYKRNGLNEIKISNGTHRAFQSGNEQEIHSDGTLEPIGKIKSSVLLCITPAVEGGETIIFNSVAAFYDLLKNERLASIASSLLDPRALKRIAVNGGGEMNIGPAFSIKEGEILSRFSLDNTCYWEYGFKEVQFLREAYYLMVEMVKNSSPYYIEFKLKGNQGVLMANHKISHGRREYTDGNKKRTMIRGLFHKEI</sequence>
<evidence type="ECO:0000259" key="2">
    <source>
        <dbReference type="Pfam" id="PF02668"/>
    </source>
</evidence>
<reference evidence="4" key="1">
    <citation type="journal article" date="2019" name="Int. J. Syst. Evol. Microbiol.">
        <title>The Global Catalogue of Microorganisms (GCM) 10K type strain sequencing project: providing services to taxonomists for standard genome sequencing and annotation.</title>
        <authorList>
            <consortium name="The Broad Institute Genomics Platform"/>
            <consortium name="The Broad Institute Genome Sequencing Center for Infectious Disease"/>
            <person name="Wu L."/>
            <person name="Ma J."/>
        </authorList>
    </citation>
    <scope>NUCLEOTIDE SEQUENCE [LARGE SCALE GENOMIC DNA]</scope>
    <source>
        <strain evidence="4">KCTC 13193</strain>
    </source>
</reference>
<keyword evidence="3" id="KW-0223">Dioxygenase</keyword>
<organism evidence="3 4">
    <name type="scientific">Virgibacillus sediminis</name>
    <dbReference type="NCBI Taxonomy" id="202260"/>
    <lineage>
        <taxon>Bacteria</taxon>
        <taxon>Bacillati</taxon>
        <taxon>Bacillota</taxon>
        <taxon>Bacilli</taxon>
        <taxon>Bacillales</taxon>
        <taxon>Bacillaceae</taxon>
        <taxon>Virgibacillus</taxon>
    </lineage>
</organism>